<keyword evidence="1" id="KW-0560">Oxidoreductase</keyword>
<proteinExistence type="predicted"/>
<dbReference type="Pfam" id="PF00106">
    <property type="entry name" value="adh_short"/>
    <property type="match status" value="1"/>
</dbReference>
<dbReference type="PANTHER" id="PTHR43157:SF31">
    <property type="entry name" value="PHOSPHATIDYLINOSITOL-GLYCAN BIOSYNTHESIS CLASS F PROTEIN"/>
    <property type="match status" value="1"/>
</dbReference>
<dbReference type="RefSeq" id="XP_011501803.1">
    <property type="nucleotide sequence ID" value="XM_011503501.1"/>
</dbReference>
<reference evidence="4" key="1">
    <citation type="submission" date="2025-08" db="UniProtKB">
        <authorList>
            <consortium name="RefSeq"/>
        </authorList>
    </citation>
    <scope>IDENTIFICATION</scope>
</reference>
<evidence type="ECO:0000313" key="3">
    <source>
        <dbReference type="Proteomes" id="UP000695007"/>
    </source>
</evidence>
<dbReference type="InterPro" id="IPR036291">
    <property type="entry name" value="NAD(P)-bd_dom_sf"/>
</dbReference>
<protein>
    <submittedName>
        <fullName evidence="4">Retinol dehydrogenase 11-like</fullName>
    </submittedName>
</protein>
<sequence length="328" mass="36339">MVSTLCYIILPVVFIAGLLRKCREYSWGRCKSKSNLEGRIFIVTGSNSGVGKETVKELAKRKATVILACRSLQAAKNTVQEIRCYAPGAELIPMELDLASLTSVKHFAAEVLKNFSEIHVLINNAGVYVPLQDKDKDVTREGFEIHFGVNHLGHFLLTNLLLDRLKQCAPSRVVIVTSKLLESGVIDFNNLNGEKGLPVKGRMNPGYCNSKLANAYFASELARRTENSGVCVYMVCPGFAYTGLFRHVKRSWFHYILFSPVALLFLRTPNQGAQTVLHCATDPALSNESGNLYFDCKVYTSKKKLDAEVGHKLWAVSSKLTGIEESSI</sequence>
<dbReference type="CDD" id="cd05327">
    <property type="entry name" value="retinol-DH_like_SDR_c_like"/>
    <property type="match status" value="1"/>
</dbReference>
<gene>
    <name evidence="4" type="primary">LOC105365360</name>
</gene>
<dbReference type="PRINTS" id="PR00081">
    <property type="entry name" value="GDHRDH"/>
</dbReference>
<feature type="chain" id="PRO_5042592545" evidence="2">
    <location>
        <begin position="25"/>
        <end position="328"/>
    </location>
</feature>
<keyword evidence="2" id="KW-0732">Signal</keyword>
<dbReference type="InterPro" id="IPR002347">
    <property type="entry name" value="SDR_fam"/>
</dbReference>
<dbReference type="SUPFAM" id="SSF51735">
    <property type="entry name" value="NAD(P)-binding Rossmann-fold domains"/>
    <property type="match status" value="1"/>
</dbReference>
<evidence type="ECO:0000313" key="4">
    <source>
        <dbReference type="RefSeq" id="XP_011501803.1"/>
    </source>
</evidence>
<evidence type="ECO:0000256" key="1">
    <source>
        <dbReference type="ARBA" id="ARBA00023002"/>
    </source>
</evidence>
<dbReference type="Gene3D" id="3.40.50.720">
    <property type="entry name" value="NAD(P)-binding Rossmann-like Domain"/>
    <property type="match status" value="1"/>
</dbReference>
<dbReference type="KEGG" id="csol:105365360"/>
<dbReference type="AlphaFoldDB" id="A0AAJ6YPH6"/>
<organism evidence="3 4">
    <name type="scientific">Ceratosolen solmsi marchali</name>
    <dbReference type="NCBI Taxonomy" id="326594"/>
    <lineage>
        <taxon>Eukaryota</taxon>
        <taxon>Metazoa</taxon>
        <taxon>Ecdysozoa</taxon>
        <taxon>Arthropoda</taxon>
        <taxon>Hexapoda</taxon>
        <taxon>Insecta</taxon>
        <taxon>Pterygota</taxon>
        <taxon>Neoptera</taxon>
        <taxon>Endopterygota</taxon>
        <taxon>Hymenoptera</taxon>
        <taxon>Apocrita</taxon>
        <taxon>Proctotrupomorpha</taxon>
        <taxon>Chalcidoidea</taxon>
        <taxon>Agaonidae</taxon>
        <taxon>Agaoninae</taxon>
        <taxon>Ceratosolen</taxon>
    </lineage>
</organism>
<accession>A0AAJ6YPH6</accession>
<dbReference type="GO" id="GO:0016491">
    <property type="term" value="F:oxidoreductase activity"/>
    <property type="evidence" value="ECO:0007669"/>
    <property type="project" value="UniProtKB-KW"/>
</dbReference>
<name>A0AAJ6YPH6_9HYME</name>
<evidence type="ECO:0000256" key="2">
    <source>
        <dbReference type="SAM" id="SignalP"/>
    </source>
</evidence>
<dbReference type="GeneID" id="105365360"/>
<keyword evidence="3" id="KW-1185">Reference proteome</keyword>
<feature type="signal peptide" evidence="2">
    <location>
        <begin position="1"/>
        <end position="24"/>
    </location>
</feature>
<dbReference type="PANTHER" id="PTHR43157">
    <property type="entry name" value="PHOSPHATIDYLINOSITOL-GLYCAN BIOSYNTHESIS CLASS F PROTEIN-RELATED"/>
    <property type="match status" value="1"/>
</dbReference>
<dbReference type="Proteomes" id="UP000695007">
    <property type="component" value="Unplaced"/>
</dbReference>